<dbReference type="OrthoDB" id="9791568at2"/>
<dbReference type="Proteomes" id="UP000184310">
    <property type="component" value="Unassembled WGS sequence"/>
</dbReference>
<keyword evidence="1" id="KW-1133">Transmembrane helix</keyword>
<proteinExistence type="predicted"/>
<evidence type="ECO:0000313" key="3">
    <source>
        <dbReference type="Proteomes" id="UP000184310"/>
    </source>
</evidence>
<dbReference type="Pfam" id="PF11188">
    <property type="entry name" value="DUF2975"/>
    <property type="match status" value="1"/>
</dbReference>
<evidence type="ECO:0000313" key="2">
    <source>
        <dbReference type="EMBL" id="SHI88153.1"/>
    </source>
</evidence>
<reference evidence="2 3" key="1">
    <citation type="submission" date="2016-11" db="EMBL/GenBank/DDBJ databases">
        <authorList>
            <person name="Jaros S."/>
            <person name="Januszkiewicz K."/>
            <person name="Wedrychowicz H."/>
        </authorList>
    </citation>
    <scope>NUCLEOTIDE SEQUENCE [LARGE SCALE GENOMIC DNA]</scope>
    <source>
        <strain evidence="2 3">DSM 21758</strain>
    </source>
</reference>
<dbReference type="InterPro" id="IPR021354">
    <property type="entry name" value="DUF2975"/>
</dbReference>
<keyword evidence="1" id="KW-0472">Membrane</keyword>
<dbReference type="AlphaFoldDB" id="A0A1M6ERZ1"/>
<dbReference type="STRING" id="1121302.SAMN02745163_00927"/>
<evidence type="ECO:0008006" key="4">
    <source>
        <dbReference type="Google" id="ProtNLM"/>
    </source>
</evidence>
<evidence type="ECO:0000256" key="1">
    <source>
        <dbReference type="SAM" id="Phobius"/>
    </source>
</evidence>
<dbReference type="RefSeq" id="WP_072985503.1">
    <property type="nucleotide sequence ID" value="NZ_FQZB01000005.1"/>
</dbReference>
<feature type="transmembrane region" description="Helical" evidence="1">
    <location>
        <begin position="133"/>
        <end position="150"/>
    </location>
</feature>
<organism evidence="2 3">
    <name type="scientific">Clostridium cavendishii DSM 21758</name>
    <dbReference type="NCBI Taxonomy" id="1121302"/>
    <lineage>
        <taxon>Bacteria</taxon>
        <taxon>Bacillati</taxon>
        <taxon>Bacillota</taxon>
        <taxon>Clostridia</taxon>
        <taxon>Eubacteriales</taxon>
        <taxon>Clostridiaceae</taxon>
        <taxon>Clostridium</taxon>
    </lineage>
</organism>
<dbReference type="PROSITE" id="PS51257">
    <property type="entry name" value="PROKAR_LIPOPROTEIN"/>
    <property type="match status" value="1"/>
</dbReference>
<dbReference type="EMBL" id="FQZB01000005">
    <property type="protein sequence ID" value="SHI88153.1"/>
    <property type="molecule type" value="Genomic_DNA"/>
</dbReference>
<keyword evidence="1" id="KW-0812">Transmembrane</keyword>
<name>A0A1M6ERZ1_9CLOT</name>
<accession>A0A1M6ERZ1</accession>
<keyword evidence="3" id="KW-1185">Reference proteome</keyword>
<sequence>MKYYGKKSMAAILNGVLTLTLVLGVIGAGCILYYTIFKIDNGVSTGKQILLITLLAVGISCVFLIVFQLKKVLLSLVNEKPFIKSNVILLRKISIECYTIALCYIINFMVNSNLKEFQFIYVDQKGIHTDMEFIIFIFAGLFIAILSKVFNQAVEYKEENDFTI</sequence>
<gene>
    <name evidence="2" type="ORF">SAMN02745163_00927</name>
</gene>
<feature type="transmembrane region" description="Helical" evidence="1">
    <location>
        <begin position="88"/>
        <end position="110"/>
    </location>
</feature>
<protein>
    <recommendedName>
        <fullName evidence="4">DUF2975 domain-containing protein</fullName>
    </recommendedName>
</protein>
<feature type="transmembrane region" description="Helical" evidence="1">
    <location>
        <begin position="12"/>
        <end position="36"/>
    </location>
</feature>
<feature type="transmembrane region" description="Helical" evidence="1">
    <location>
        <begin position="48"/>
        <end position="67"/>
    </location>
</feature>